<dbReference type="CDD" id="cd00431">
    <property type="entry name" value="cysteine_hydrolases"/>
    <property type="match status" value="1"/>
</dbReference>
<accession>A0A6N6NJU4</accession>
<dbReference type="Gene3D" id="3.40.50.850">
    <property type="entry name" value="Isochorismatase-like"/>
    <property type="match status" value="1"/>
</dbReference>
<feature type="region of interest" description="Disordered" evidence="2">
    <location>
        <begin position="220"/>
        <end position="279"/>
    </location>
</feature>
<keyword evidence="5" id="KW-1185">Reference proteome</keyword>
<evidence type="ECO:0000259" key="3">
    <source>
        <dbReference type="Pfam" id="PF00857"/>
    </source>
</evidence>
<feature type="region of interest" description="Disordered" evidence="2">
    <location>
        <begin position="74"/>
        <end position="93"/>
    </location>
</feature>
<evidence type="ECO:0000313" key="4">
    <source>
        <dbReference type="EMBL" id="KAB1637938.1"/>
    </source>
</evidence>
<dbReference type="GeneID" id="98658535"/>
<dbReference type="OrthoDB" id="9814140at2"/>
<dbReference type="Proteomes" id="UP000468668">
    <property type="component" value="Unassembled WGS sequence"/>
</dbReference>
<feature type="compositionally biased region" description="Low complexity" evidence="2">
    <location>
        <begin position="249"/>
        <end position="265"/>
    </location>
</feature>
<name>A0A6N6NJU4_9ACTN</name>
<organism evidence="4 5">
    <name type="scientific">Ellagibacter isourolithinifaciens</name>
    <dbReference type="NCBI Taxonomy" id="2137581"/>
    <lineage>
        <taxon>Bacteria</taxon>
        <taxon>Bacillati</taxon>
        <taxon>Actinomycetota</taxon>
        <taxon>Coriobacteriia</taxon>
        <taxon>Eggerthellales</taxon>
        <taxon>Eggerthellaceae</taxon>
        <taxon>Ellagibacter</taxon>
    </lineage>
</organism>
<dbReference type="PANTHER" id="PTHR43540:SF6">
    <property type="entry name" value="ISOCHORISMATASE-LIKE DOMAIN-CONTAINING PROTEIN"/>
    <property type="match status" value="1"/>
</dbReference>
<dbReference type="AlphaFoldDB" id="A0A6N6NJU4"/>
<sequence length="279" mass="29808">MIEPTRAAFLLIDMQNGFIDPTSALCVAGAADTVPACAHALDFARSIGMSIFHIRRIYSADGANVEPVRYRQWRDGGRPLSPASEDESSLNWPDMLTPADGDRVMVKPRFSAFFDTQLDDVLSREGINTVVLAGTTTPNCVRSTCYDALSLNYNVVVLEDATSSRTPEVQRANIEDMAYIGAHIMSVAEFLEQGLSQVQDIAGDTARAIEAEYYATGQAADQADRTTGAAAPCNAPTSGHHPRTLGSRTLAPTGTTAPPATRTSTDASELPAMRAPKGI</sequence>
<dbReference type="PANTHER" id="PTHR43540">
    <property type="entry name" value="PEROXYUREIDOACRYLATE/UREIDOACRYLATE AMIDOHYDROLASE-RELATED"/>
    <property type="match status" value="1"/>
</dbReference>
<keyword evidence="1 4" id="KW-0378">Hydrolase</keyword>
<dbReference type="SUPFAM" id="SSF52499">
    <property type="entry name" value="Isochorismatase-like hydrolases"/>
    <property type="match status" value="1"/>
</dbReference>
<dbReference type="GO" id="GO:0016787">
    <property type="term" value="F:hydrolase activity"/>
    <property type="evidence" value="ECO:0007669"/>
    <property type="project" value="UniProtKB-KW"/>
</dbReference>
<dbReference type="InterPro" id="IPR036380">
    <property type="entry name" value="Isochorismatase-like_sf"/>
</dbReference>
<dbReference type="Pfam" id="PF00857">
    <property type="entry name" value="Isochorismatase"/>
    <property type="match status" value="1"/>
</dbReference>
<comment type="caution">
    <text evidence="4">The sequence shown here is derived from an EMBL/GenBank/DDBJ whole genome shotgun (WGS) entry which is preliminary data.</text>
</comment>
<reference evidence="4 5" key="1">
    <citation type="submission" date="2019-09" db="EMBL/GenBank/DDBJ databases">
        <title>Whole genome shotgun sequencing (WGS) of Ellagibacter isourolithinifaciens DSM 104140(T) and Adlercreutzia muris DSM 29508(T).</title>
        <authorList>
            <person name="Stoll D.A."/>
            <person name="Danylec N."/>
            <person name="Huch M."/>
        </authorList>
    </citation>
    <scope>NUCLEOTIDE SEQUENCE [LARGE SCALE GENOMIC DNA]</scope>
    <source>
        <strain evidence="4 5">DSM 104140</strain>
    </source>
</reference>
<proteinExistence type="predicted"/>
<evidence type="ECO:0000256" key="2">
    <source>
        <dbReference type="SAM" id="MobiDB-lite"/>
    </source>
</evidence>
<dbReference type="RefSeq" id="WP_158050181.1">
    <property type="nucleotide sequence ID" value="NZ_DBEYPV010000045.1"/>
</dbReference>
<protein>
    <submittedName>
        <fullName evidence="4">Cysteine hydrolase</fullName>
    </submittedName>
</protein>
<dbReference type="InterPro" id="IPR050272">
    <property type="entry name" value="Isochorismatase-like_hydrls"/>
</dbReference>
<evidence type="ECO:0000313" key="5">
    <source>
        <dbReference type="Proteomes" id="UP000468668"/>
    </source>
</evidence>
<dbReference type="InterPro" id="IPR000868">
    <property type="entry name" value="Isochorismatase-like_dom"/>
</dbReference>
<feature type="domain" description="Isochorismatase-like" evidence="3">
    <location>
        <begin position="8"/>
        <end position="189"/>
    </location>
</feature>
<dbReference type="EMBL" id="WAJR01000027">
    <property type="protein sequence ID" value="KAB1637938.1"/>
    <property type="molecule type" value="Genomic_DNA"/>
</dbReference>
<gene>
    <name evidence="4" type="ORF">F8C90_08940</name>
</gene>
<evidence type="ECO:0000256" key="1">
    <source>
        <dbReference type="ARBA" id="ARBA00022801"/>
    </source>
</evidence>